<dbReference type="Proteomes" id="UP000234840">
    <property type="component" value="Unassembled WGS sequence"/>
</dbReference>
<evidence type="ECO:0000256" key="1">
    <source>
        <dbReference type="ARBA" id="ARBA00023295"/>
    </source>
</evidence>
<dbReference type="PROSITE" id="PS00653">
    <property type="entry name" value="GLYCOSYL_HYDROL_F1_2"/>
    <property type="match status" value="1"/>
</dbReference>
<accession>A0A2N5NEE6</accession>
<evidence type="ECO:0000313" key="6">
    <source>
        <dbReference type="Proteomes" id="UP000234840"/>
    </source>
</evidence>
<comment type="caution">
    <text evidence="4">The sequence shown here is derived from an EMBL/GenBank/DDBJ whole genome shotgun (WGS) entry which is preliminary data.</text>
</comment>
<dbReference type="RefSeq" id="WP_101880292.1">
    <property type="nucleotide sequence ID" value="NZ_CAXSWW010000004.1"/>
</dbReference>
<evidence type="ECO:0000313" key="5">
    <source>
        <dbReference type="EMBL" id="PLT87819.1"/>
    </source>
</evidence>
<evidence type="ECO:0000256" key="3">
    <source>
        <dbReference type="SAM" id="MobiDB-lite"/>
    </source>
</evidence>
<evidence type="ECO:0000313" key="4">
    <source>
        <dbReference type="EMBL" id="PLT52505.1"/>
    </source>
</evidence>
<dbReference type="GO" id="GO:0016052">
    <property type="term" value="P:carbohydrate catabolic process"/>
    <property type="evidence" value="ECO:0007669"/>
    <property type="project" value="TreeGrafter"/>
</dbReference>
<name>A0A2N5NEE6_MEDGN</name>
<dbReference type="EMBL" id="NIHM01000031">
    <property type="protein sequence ID" value="PLT52505.1"/>
    <property type="molecule type" value="Genomic_DNA"/>
</dbReference>
<dbReference type="PANTHER" id="PTHR10353">
    <property type="entry name" value="GLYCOSYL HYDROLASE"/>
    <property type="match status" value="1"/>
</dbReference>
<dbReference type="InterPro" id="IPR033132">
    <property type="entry name" value="GH_1_N_CS"/>
</dbReference>
<evidence type="ECO:0000256" key="2">
    <source>
        <dbReference type="RuleBase" id="RU003690"/>
    </source>
</evidence>
<evidence type="ECO:0000313" key="7">
    <source>
        <dbReference type="Proteomes" id="UP000234849"/>
    </source>
</evidence>
<dbReference type="PANTHER" id="PTHR10353:SF122">
    <property type="entry name" value="6-PHOSPHO-BETA-GLUCOSIDASE ASCB-RELATED"/>
    <property type="match status" value="1"/>
</dbReference>
<reference evidence="6 7" key="1">
    <citation type="journal article" date="2017" name="Genome Med.">
        <title>A novel Ruminococcus gnavus clade enriched in inflammatory bowel disease patients.</title>
        <authorList>
            <person name="Hall A.B."/>
            <person name="Yassour M."/>
            <person name="Sauk J."/>
            <person name="Garner A."/>
            <person name="Jiang X."/>
            <person name="Arthur T."/>
            <person name="Lagoudas G.K."/>
            <person name="Vatanen T."/>
            <person name="Fornelos N."/>
            <person name="Wilson R."/>
            <person name="Bertha M."/>
            <person name="Cohen M."/>
            <person name="Garber J."/>
            <person name="Khalili H."/>
            <person name="Gevers D."/>
            <person name="Ananthakrishnan A.N."/>
            <person name="Kugathasan S."/>
            <person name="Lander E.S."/>
            <person name="Blainey P."/>
            <person name="Vlamakis H."/>
            <person name="Xavier R.J."/>
            <person name="Huttenhower C."/>
        </authorList>
    </citation>
    <scope>NUCLEOTIDE SEQUENCE [LARGE SCALE GENOMIC DNA]</scope>
    <source>
        <strain evidence="4 7">RJX1118</strain>
        <strain evidence="5 6">RJX1128</strain>
    </source>
</reference>
<dbReference type="InterPro" id="IPR001360">
    <property type="entry name" value="Glyco_hydro_1"/>
</dbReference>
<dbReference type="Proteomes" id="UP000234849">
    <property type="component" value="Unassembled WGS sequence"/>
</dbReference>
<keyword evidence="1" id="KW-0326">Glycosidase</keyword>
<dbReference type="AlphaFoldDB" id="A0A2N5NEE6"/>
<sequence length="489" mass="55960">MSFPKNFYWGGATAANQCEGGWNEGGRGPAKTDVTTGGSAKKSRGITYRMPDGTEGMVGGFSRIPEGASYAVLDGYYYPNHKAIDFYHHYKEDIALFAEMGFKMFRMSISWSRIFPKGIEEEPNREGIEFYRNVFTELRKYDIEPLVTMCHYDTPLYLEEVLGGWTNRQLVDAFEKYAKVIFEEYKGLVRYWLTFNEINSQLMMKNFVPNAPKQMLENAYAGLHNQFVASAKAVKLAHEQYPEYVVGCMIAGMTTYPLTCDPQDVLRAQHKMQEDFYYSGDVMIRGHYPVFAKRMWREDGVSFEVPEEDLEILKEGRADFFSFSYYSTSCETTHTDAPKDGAGNLVLGYKNPYIQYSDWGWGMDADGLRYILNEIYGRYQVPIMIVENGLGAIDTVEADGSIHDDYRIAYLKDHVRAMSEAIDDGVELIAFTPWGCIDLVSASTGEMRKRYGFIYVDMDDDGNGSMERSRKDSFYWYKKVIASNGEELE</sequence>
<protein>
    <submittedName>
        <fullName evidence="4">6-phospho-beta-glucosidase</fullName>
    </submittedName>
</protein>
<organism evidence="4 7">
    <name type="scientific">Mediterraneibacter gnavus</name>
    <name type="common">Ruminococcus gnavus</name>
    <dbReference type="NCBI Taxonomy" id="33038"/>
    <lineage>
        <taxon>Bacteria</taxon>
        <taxon>Bacillati</taxon>
        <taxon>Bacillota</taxon>
        <taxon>Clostridia</taxon>
        <taxon>Lachnospirales</taxon>
        <taxon>Lachnospiraceae</taxon>
        <taxon>Mediterraneibacter</taxon>
    </lineage>
</organism>
<dbReference type="GO" id="GO:0008422">
    <property type="term" value="F:beta-glucosidase activity"/>
    <property type="evidence" value="ECO:0007669"/>
    <property type="project" value="TreeGrafter"/>
</dbReference>
<comment type="similarity">
    <text evidence="2">Belongs to the glycosyl hydrolase 1 family.</text>
</comment>
<feature type="region of interest" description="Disordered" evidence="3">
    <location>
        <begin position="21"/>
        <end position="43"/>
    </location>
</feature>
<dbReference type="SUPFAM" id="SSF51445">
    <property type="entry name" value="(Trans)glycosidases"/>
    <property type="match status" value="1"/>
</dbReference>
<dbReference type="Pfam" id="PF00232">
    <property type="entry name" value="Glyco_hydro_1"/>
    <property type="match status" value="2"/>
</dbReference>
<proteinExistence type="inferred from homology"/>
<dbReference type="PRINTS" id="PR00131">
    <property type="entry name" value="GLHYDRLASE1"/>
</dbReference>
<dbReference type="EMBL" id="NIHW01000010">
    <property type="protein sequence ID" value="PLT87819.1"/>
    <property type="molecule type" value="Genomic_DNA"/>
</dbReference>
<gene>
    <name evidence="4" type="ORF">CDL18_14515</name>
    <name evidence="5" type="ORF">CDL20_05590</name>
</gene>
<dbReference type="Gene3D" id="3.20.20.80">
    <property type="entry name" value="Glycosidases"/>
    <property type="match status" value="1"/>
</dbReference>
<dbReference type="GO" id="GO:0005829">
    <property type="term" value="C:cytosol"/>
    <property type="evidence" value="ECO:0007669"/>
    <property type="project" value="TreeGrafter"/>
</dbReference>
<dbReference type="InterPro" id="IPR017853">
    <property type="entry name" value="GH"/>
</dbReference>
<keyword evidence="1" id="KW-0378">Hydrolase</keyword>